<evidence type="ECO:0000256" key="1">
    <source>
        <dbReference type="ARBA" id="ARBA00023015"/>
    </source>
</evidence>
<dbReference type="InterPro" id="IPR036259">
    <property type="entry name" value="MFS_trans_sf"/>
</dbReference>
<accession>A0A3N0IT18</accession>
<keyword evidence="1" id="KW-0805">Transcription regulation</keyword>
<feature type="transmembrane region" description="Helical" evidence="4">
    <location>
        <begin position="296"/>
        <end position="313"/>
    </location>
</feature>
<dbReference type="PRINTS" id="PR00038">
    <property type="entry name" value="HTHLUXR"/>
</dbReference>
<feature type="transmembrane region" description="Helical" evidence="4">
    <location>
        <begin position="167"/>
        <end position="185"/>
    </location>
</feature>
<dbReference type="SUPFAM" id="SSF103473">
    <property type="entry name" value="MFS general substrate transporter"/>
    <property type="match status" value="1"/>
</dbReference>
<dbReference type="Proteomes" id="UP000270112">
    <property type="component" value="Unassembled WGS sequence"/>
</dbReference>
<evidence type="ECO:0000256" key="4">
    <source>
        <dbReference type="SAM" id="Phobius"/>
    </source>
</evidence>
<keyword evidence="8" id="KW-1185">Reference proteome</keyword>
<dbReference type="Pfam" id="PF00196">
    <property type="entry name" value="GerE"/>
    <property type="match status" value="1"/>
</dbReference>
<dbReference type="GO" id="GO:0006355">
    <property type="term" value="P:regulation of DNA-templated transcription"/>
    <property type="evidence" value="ECO:0007669"/>
    <property type="project" value="InterPro"/>
</dbReference>
<feature type="transmembrane region" description="Helical" evidence="4">
    <location>
        <begin position="84"/>
        <end position="105"/>
    </location>
</feature>
<feature type="transmembrane region" description="Helical" evidence="4">
    <location>
        <begin position="319"/>
        <end position="343"/>
    </location>
</feature>
<evidence type="ECO:0000259" key="5">
    <source>
        <dbReference type="PROSITE" id="PS50043"/>
    </source>
</evidence>
<dbReference type="Gene3D" id="1.10.10.10">
    <property type="entry name" value="Winged helix-like DNA-binding domain superfamily/Winged helix DNA-binding domain"/>
    <property type="match status" value="1"/>
</dbReference>
<evidence type="ECO:0000313" key="7">
    <source>
        <dbReference type="EMBL" id="RNM40149.1"/>
    </source>
</evidence>
<dbReference type="Proteomes" id="UP000253817">
    <property type="component" value="Unassembled WGS sequence"/>
</dbReference>
<dbReference type="SMART" id="SM00421">
    <property type="entry name" value="HTH_LUXR"/>
    <property type="match status" value="1"/>
</dbReference>
<dbReference type="EMBL" id="QICC01000103">
    <property type="protein sequence ID" value="RNM40149.1"/>
    <property type="molecule type" value="Genomic_DNA"/>
</dbReference>
<feature type="transmembrane region" description="Helical" evidence="4">
    <location>
        <begin position="21"/>
        <end position="42"/>
    </location>
</feature>
<evidence type="ECO:0000313" key="8">
    <source>
        <dbReference type="Proteomes" id="UP000253817"/>
    </source>
</evidence>
<evidence type="ECO:0000313" key="9">
    <source>
        <dbReference type="Proteomes" id="UP000270112"/>
    </source>
</evidence>
<reference evidence="9" key="2">
    <citation type="submission" date="2018-05" db="EMBL/GenBank/DDBJ databases">
        <title>Genome Sequencing of selected type strains of the family Eggerthellaceae.</title>
        <authorList>
            <person name="Danylec N."/>
            <person name="Stoll D.A."/>
            <person name="Doetsch A."/>
            <person name="Huch M."/>
        </authorList>
    </citation>
    <scope>NUCLEOTIDE SEQUENCE [LARGE SCALE GENOMIC DNA]</scope>
    <source>
        <strain evidence="9">DSM 16107</strain>
    </source>
</reference>
<dbReference type="EMBL" id="PPTT01000042">
    <property type="protein sequence ID" value="RDB65070.1"/>
    <property type="molecule type" value="Genomic_DNA"/>
</dbReference>
<dbReference type="PANTHER" id="PTHR44688:SF16">
    <property type="entry name" value="DNA-BINDING TRANSCRIPTIONAL ACTIVATOR DEVR_DOSR"/>
    <property type="match status" value="1"/>
</dbReference>
<protein>
    <recommendedName>
        <fullName evidence="5">HTH luxR-type domain-containing protein</fullName>
    </recommendedName>
</protein>
<dbReference type="PANTHER" id="PTHR44688">
    <property type="entry name" value="DNA-BINDING TRANSCRIPTIONAL ACTIVATOR DEVR_DOSR"/>
    <property type="match status" value="1"/>
</dbReference>
<keyword evidence="2" id="KW-0238">DNA-binding</keyword>
<feature type="transmembrane region" description="Helical" evidence="4">
    <location>
        <begin position="236"/>
        <end position="258"/>
    </location>
</feature>
<reference evidence="7" key="3">
    <citation type="journal article" date="2019" name="Microbiol. Resour. Announc.">
        <title>Draft Genome Sequences of Type Strains of Gordonibacter faecihominis, Paraeggerthella hongkongensis, Parvibacter caecicola,Slackia equolifaciens, Slackia faecicanis, and Slackia isoflavoniconvertens.</title>
        <authorList>
            <person name="Danylec N."/>
            <person name="Stoll D.A."/>
            <person name="Dotsch A."/>
            <person name="Huch M."/>
        </authorList>
    </citation>
    <scope>NUCLEOTIDE SEQUENCE</scope>
    <source>
        <strain evidence="7">DSM 16107</strain>
    </source>
</reference>
<sequence>MGGLKHTDDLATTVRTFAQGPVGMGLLLAWYYCTFYSCVLVWPDWTIRESEQYWVVSMLASAATCIALFVCMRRGRRIGGARSWGFAAAGCASMATVLIFASYMMEPVDRQLVFVGAALAGMSMPFLLLLWTNALKTYHEGIIEFSVPAAFLVALALYLPLVAMKNLVSVVVIAALPLVSVAIAARSFNRQKHETPSGERTGLLGTAVPACRDSRLNVKGFGCGFYRNAKGLWKTCALFVMLWFSFAFFRSCVSPTYFTDRFDHYLLPFACAGILAVAFCCMTLRNARKIGLFTTYRWVLPFMCLGYAMMFFHDANLSRIAFTVSFVGLVGIQLCFMIVVCKFARARDIPAGQVLLPLFACIGIGAAGGSACGLWALESIAESGVLACAPLLMVALMAAMMAWGVDADDLVAQPERAVSKDETANGTMFVFASSSAKIIDGVAVEQAGTFARRYGLSPREREILGYLLAGRSRPFIRDELVLSLNTVNTHVRNIYAKTDVHSQQELLTLARELHGATPRVEENRPLLRRTP</sequence>
<keyword evidence="4" id="KW-0812">Transmembrane</keyword>
<dbReference type="CDD" id="cd06170">
    <property type="entry name" value="LuxR_C_like"/>
    <property type="match status" value="1"/>
</dbReference>
<dbReference type="InterPro" id="IPR000792">
    <property type="entry name" value="Tscrpt_reg_LuxR_C"/>
</dbReference>
<feature type="domain" description="HTH luxR-type" evidence="5">
    <location>
        <begin position="449"/>
        <end position="514"/>
    </location>
</feature>
<dbReference type="InterPro" id="IPR036388">
    <property type="entry name" value="WH-like_DNA-bd_sf"/>
</dbReference>
<feature type="transmembrane region" description="Helical" evidence="4">
    <location>
        <begin position="111"/>
        <end position="130"/>
    </location>
</feature>
<evidence type="ECO:0000256" key="3">
    <source>
        <dbReference type="ARBA" id="ARBA00023163"/>
    </source>
</evidence>
<feature type="transmembrane region" description="Helical" evidence="4">
    <location>
        <begin position="383"/>
        <end position="405"/>
    </location>
</feature>
<feature type="transmembrane region" description="Helical" evidence="4">
    <location>
        <begin position="264"/>
        <end position="284"/>
    </location>
</feature>
<dbReference type="PROSITE" id="PS50043">
    <property type="entry name" value="HTH_LUXR_2"/>
    <property type="match status" value="1"/>
</dbReference>
<dbReference type="AlphaFoldDB" id="A0A3N0IT18"/>
<comment type="caution">
    <text evidence="7">The sequence shown here is derived from an EMBL/GenBank/DDBJ whole genome shotgun (WGS) entry which is preliminary data.</text>
</comment>
<feature type="transmembrane region" description="Helical" evidence="4">
    <location>
        <begin position="355"/>
        <end position="377"/>
    </location>
</feature>
<name>A0A3N0IT18_9ACTN</name>
<keyword evidence="3" id="KW-0804">Transcription</keyword>
<dbReference type="GO" id="GO:0003677">
    <property type="term" value="F:DNA binding"/>
    <property type="evidence" value="ECO:0007669"/>
    <property type="project" value="UniProtKB-KW"/>
</dbReference>
<proteinExistence type="predicted"/>
<dbReference type="SUPFAM" id="SSF46894">
    <property type="entry name" value="C-terminal effector domain of the bipartite response regulators"/>
    <property type="match status" value="1"/>
</dbReference>
<keyword evidence="4" id="KW-1133">Transmembrane helix</keyword>
<evidence type="ECO:0000256" key="2">
    <source>
        <dbReference type="ARBA" id="ARBA00023125"/>
    </source>
</evidence>
<keyword evidence="4" id="KW-0472">Membrane</keyword>
<gene>
    <name evidence="6" type="ORF">C1876_16285</name>
    <name evidence="7" type="ORF">DMP09_15650</name>
</gene>
<dbReference type="OrthoDB" id="3171620at2"/>
<dbReference type="RefSeq" id="WP_114547776.1">
    <property type="nucleotide sequence ID" value="NZ_PPTT01000042.1"/>
</dbReference>
<dbReference type="InterPro" id="IPR016032">
    <property type="entry name" value="Sig_transdc_resp-reg_C-effctor"/>
</dbReference>
<evidence type="ECO:0000313" key="6">
    <source>
        <dbReference type="EMBL" id="RDB65070.1"/>
    </source>
</evidence>
<feature type="transmembrane region" description="Helical" evidence="4">
    <location>
        <begin position="142"/>
        <end position="161"/>
    </location>
</feature>
<feature type="transmembrane region" description="Helical" evidence="4">
    <location>
        <begin position="54"/>
        <end position="72"/>
    </location>
</feature>
<reference evidence="6 8" key="1">
    <citation type="journal article" date="2018" name="Elife">
        <title>Discovery and characterization of a prevalent human gut bacterial enzyme sufficient for the inactivation of a family of plant toxins.</title>
        <authorList>
            <person name="Koppel N."/>
            <person name="Bisanz J.E."/>
            <person name="Pandelia M.E."/>
            <person name="Turnbaugh P.J."/>
            <person name="Balskus E.P."/>
        </authorList>
    </citation>
    <scope>NUCLEOTIDE SEQUENCE [LARGE SCALE GENOMIC DNA]</scope>
    <source>
        <strain evidence="6 8">DSM 16107</strain>
    </source>
</reference>
<organism evidence="7 9">
    <name type="scientific">Eggerthella sinensis</name>
    <dbReference type="NCBI Taxonomy" id="242230"/>
    <lineage>
        <taxon>Bacteria</taxon>
        <taxon>Bacillati</taxon>
        <taxon>Actinomycetota</taxon>
        <taxon>Coriobacteriia</taxon>
        <taxon>Eggerthellales</taxon>
        <taxon>Eggerthellaceae</taxon>
        <taxon>Eggerthella</taxon>
    </lineage>
</organism>